<comment type="similarity">
    <text evidence="3">Belongs to the acetyltransferase family. RimJ subfamily.</text>
</comment>
<proteinExistence type="inferred from homology"/>
<evidence type="ECO:0000313" key="5">
    <source>
        <dbReference type="EMBL" id="AJD89673.1"/>
    </source>
</evidence>
<feature type="domain" description="N-acetyltransferase" evidence="4">
    <location>
        <begin position="9"/>
        <end position="170"/>
    </location>
</feature>
<evidence type="ECO:0000313" key="6">
    <source>
        <dbReference type="Proteomes" id="UP000031449"/>
    </source>
</evidence>
<dbReference type="Proteomes" id="UP000031449">
    <property type="component" value="Chromosome"/>
</dbReference>
<dbReference type="Gene3D" id="3.40.630.30">
    <property type="match status" value="1"/>
</dbReference>
<name>A0A0B5AM80_9BACL</name>
<accession>A0A0B5AM80</accession>
<dbReference type="AlphaFoldDB" id="A0A0B5AM80"/>
<protein>
    <submittedName>
        <fullName evidence="5">GNAT family acetyltransferase</fullName>
    </submittedName>
</protein>
<dbReference type="GO" id="GO:0016747">
    <property type="term" value="F:acyltransferase activity, transferring groups other than amino-acyl groups"/>
    <property type="evidence" value="ECO:0007669"/>
    <property type="project" value="InterPro"/>
</dbReference>
<dbReference type="SUPFAM" id="SSF55729">
    <property type="entry name" value="Acyl-CoA N-acyltransferases (Nat)"/>
    <property type="match status" value="1"/>
</dbReference>
<dbReference type="PANTHER" id="PTHR43792">
    <property type="entry name" value="GNAT FAMILY, PUTATIVE (AFU_ORTHOLOGUE AFUA_3G00765)-RELATED-RELATED"/>
    <property type="match status" value="1"/>
</dbReference>
<dbReference type="HOGENOM" id="CLU_013985_3_4_9"/>
<organism evidence="5 6">
    <name type="scientific">Jeotgalibacillus malaysiensis</name>
    <dbReference type="NCBI Taxonomy" id="1508404"/>
    <lineage>
        <taxon>Bacteria</taxon>
        <taxon>Bacillati</taxon>
        <taxon>Bacillota</taxon>
        <taxon>Bacilli</taxon>
        <taxon>Bacillales</taxon>
        <taxon>Caryophanaceae</taxon>
        <taxon>Jeotgalibacillus</taxon>
    </lineage>
</organism>
<dbReference type="InterPro" id="IPR000182">
    <property type="entry name" value="GNAT_dom"/>
</dbReference>
<evidence type="ECO:0000256" key="2">
    <source>
        <dbReference type="ARBA" id="ARBA00023315"/>
    </source>
</evidence>
<gene>
    <name evidence="5" type="ORF">JMA_03560</name>
</gene>
<dbReference type="PROSITE" id="PS51186">
    <property type="entry name" value="GNAT"/>
    <property type="match status" value="1"/>
</dbReference>
<evidence type="ECO:0000259" key="4">
    <source>
        <dbReference type="PROSITE" id="PS51186"/>
    </source>
</evidence>
<dbReference type="EMBL" id="CP009416">
    <property type="protein sequence ID" value="AJD89673.1"/>
    <property type="molecule type" value="Genomic_DNA"/>
</dbReference>
<keyword evidence="1 5" id="KW-0808">Transferase</keyword>
<dbReference type="BioCyc" id="JESP1508404:G14D9-9573-MONOMER"/>
<dbReference type="Pfam" id="PF13302">
    <property type="entry name" value="Acetyltransf_3"/>
    <property type="match status" value="1"/>
</dbReference>
<evidence type="ECO:0000256" key="1">
    <source>
        <dbReference type="ARBA" id="ARBA00022679"/>
    </source>
</evidence>
<dbReference type="InterPro" id="IPR016181">
    <property type="entry name" value="Acyl_CoA_acyltransferase"/>
</dbReference>
<reference evidence="5 6" key="1">
    <citation type="submission" date="2014-08" db="EMBL/GenBank/DDBJ databases">
        <title>Complete genome of a marine bacteria Jeotgalibacillus malaysiensis.</title>
        <authorList>
            <person name="Yaakop A.S."/>
            <person name="Chan K.-G."/>
            <person name="Goh K.M."/>
        </authorList>
    </citation>
    <scope>NUCLEOTIDE SEQUENCE [LARGE SCALE GENOMIC DNA]</scope>
    <source>
        <strain evidence="5 6">D5</strain>
    </source>
</reference>
<dbReference type="STRING" id="1508404.JMA_03560"/>
<keyword evidence="6" id="KW-1185">Reference proteome</keyword>
<sequence>MKHLETNRLILRMFTEHDAEDVAAMCNNVKIYQHTLHIPYPYTKQDALTWIGFHEENRENERMYDLAVTDKLTGQLLGSVGVSVHKTFNHGELDYWIGEEHWGRGYATEAAEAMIKFAFDEKGLHKVYARCFDSNPASGKVLEKLGLKKEGVLREHVRKDGAYVDLVHYGVLESKGFSSSIQ</sequence>
<dbReference type="OrthoDB" id="9798081at2"/>
<dbReference type="PANTHER" id="PTHR43792:SF8">
    <property type="entry name" value="[RIBOSOMAL PROTEIN US5]-ALANINE N-ACETYLTRANSFERASE"/>
    <property type="match status" value="1"/>
</dbReference>
<dbReference type="KEGG" id="jeo:JMA_03560"/>
<dbReference type="InterPro" id="IPR051531">
    <property type="entry name" value="N-acetyltransferase"/>
</dbReference>
<keyword evidence="2" id="KW-0012">Acyltransferase</keyword>
<evidence type="ECO:0000256" key="3">
    <source>
        <dbReference type="ARBA" id="ARBA00038502"/>
    </source>
</evidence>